<dbReference type="PANTHER" id="PTHR40037">
    <property type="entry name" value="PHOSPHOESTERASE YJCG-RELATED"/>
    <property type="match status" value="1"/>
</dbReference>
<dbReference type="PANTHER" id="PTHR40037:SF1">
    <property type="entry name" value="PHOSPHOESTERASE SAOUHSC_00951-RELATED"/>
    <property type="match status" value="1"/>
</dbReference>
<keyword evidence="1" id="KW-0436">Ligase</keyword>
<dbReference type="InterPro" id="IPR009097">
    <property type="entry name" value="Cyclic_Pdiesterase"/>
</dbReference>
<proteinExistence type="predicted"/>
<name>A0ABU0INJ3_9CAUL</name>
<protein>
    <submittedName>
        <fullName evidence="1">2'-5' RNA ligase</fullName>
    </submittedName>
</protein>
<keyword evidence="2" id="KW-1185">Reference proteome</keyword>
<dbReference type="RefSeq" id="WP_307344974.1">
    <property type="nucleotide sequence ID" value="NZ_JAUSVS010000001.1"/>
</dbReference>
<reference evidence="1 2" key="1">
    <citation type="submission" date="2023-07" db="EMBL/GenBank/DDBJ databases">
        <title>Genomic Encyclopedia of Type Strains, Phase IV (KMG-IV): sequencing the most valuable type-strain genomes for metagenomic binning, comparative biology and taxonomic classification.</title>
        <authorList>
            <person name="Goeker M."/>
        </authorList>
    </citation>
    <scope>NUCLEOTIDE SEQUENCE [LARGE SCALE GENOMIC DNA]</scope>
    <source>
        <strain evidence="1 2">DSM 18695</strain>
    </source>
</reference>
<accession>A0ABU0INJ3</accession>
<dbReference type="Pfam" id="PF13563">
    <property type="entry name" value="2_5_RNA_ligase2"/>
    <property type="match status" value="1"/>
</dbReference>
<dbReference type="GO" id="GO:0016874">
    <property type="term" value="F:ligase activity"/>
    <property type="evidence" value="ECO:0007669"/>
    <property type="project" value="UniProtKB-KW"/>
</dbReference>
<dbReference type="InterPro" id="IPR050580">
    <property type="entry name" value="2H_phosphoesterase_YjcG-like"/>
</dbReference>
<sequence>MALAIISYPELDPADHTWIEAARALHDPQARMVAAHITLVFPFEGLDEASAAGHAQTIAAATQPVGFRLTAAHAVRDRFSPRSHVFLTPDAGDAQIRRLHVALYSGPLAAYLRADIPYAPHITVAAAESFEAAEAIAAGLGPIAIAGRLAALELVGFDGRTVTPLRRFPLTA</sequence>
<dbReference type="EMBL" id="JAUSVS010000001">
    <property type="protein sequence ID" value="MDQ0462542.1"/>
    <property type="molecule type" value="Genomic_DNA"/>
</dbReference>
<evidence type="ECO:0000313" key="2">
    <source>
        <dbReference type="Proteomes" id="UP001228905"/>
    </source>
</evidence>
<comment type="caution">
    <text evidence="1">The sequence shown here is derived from an EMBL/GenBank/DDBJ whole genome shotgun (WGS) entry which is preliminary data.</text>
</comment>
<dbReference type="Proteomes" id="UP001228905">
    <property type="component" value="Unassembled WGS sequence"/>
</dbReference>
<dbReference type="Gene3D" id="3.90.1140.10">
    <property type="entry name" value="Cyclic phosphodiesterase"/>
    <property type="match status" value="1"/>
</dbReference>
<evidence type="ECO:0000313" key="1">
    <source>
        <dbReference type="EMBL" id="MDQ0462542.1"/>
    </source>
</evidence>
<gene>
    <name evidence="1" type="ORF">QO010_000290</name>
</gene>
<organism evidence="1 2">
    <name type="scientific">Caulobacter ginsengisoli</name>
    <dbReference type="NCBI Taxonomy" id="400775"/>
    <lineage>
        <taxon>Bacteria</taxon>
        <taxon>Pseudomonadati</taxon>
        <taxon>Pseudomonadota</taxon>
        <taxon>Alphaproteobacteria</taxon>
        <taxon>Caulobacterales</taxon>
        <taxon>Caulobacteraceae</taxon>
        <taxon>Caulobacter</taxon>
    </lineage>
</organism>
<dbReference type="SUPFAM" id="SSF55144">
    <property type="entry name" value="LigT-like"/>
    <property type="match status" value="1"/>
</dbReference>